<dbReference type="InterPro" id="IPR050879">
    <property type="entry name" value="Acyltransferase_3"/>
</dbReference>
<feature type="domain" description="Acyltransferase 3" evidence="2">
    <location>
        <begin position="1"/>
        <end position="308"/>
    </location>
</feature>
<dbReference type="PANTHER" id="PTHR23028">
    <property type="entry name" value="ACETYLTRANSFERASE"/>
    <property type="match status" value="1"/>
</dbReference>
<keyword evidence="1" id="KW-1133">Transmembrane helix</keyword>
<keyword evidence="1" id="KW-0812">Transmembrane</keyword>
<comment type="caution">
    <text evidence="4">The sequence shown here is derived from an EMBL/GenBank/DDBJ whole genome shotgun (WGS) entry which is preliminary data.</text>
</comment>
<keyword evidence="4" id="KW-0808">Transferase</keyword>
<feature type="transmembrane region" description="Helical" evidence="1">
    <location>
        <begin position="202"/>
        <end position="218"/>
    </location>
</feature>
<organism evidence="4 5">
    <name type="scientific">Allohahella marinimesophila</name>
    <dbReference type="NCBI Taxonomy" id="1054972"/>
    <lineage>
        <taxon>Bacteria</taxon>
        <taxon>Pseudomonadati</taxon>
        <taxon>Pseudomonadota</taxon>
        <taxon>Gammaproteobacteria</taxon>
        <taxon>Oceanospirillales</taxon>
        <taxon>Hahellaceae</taxon>
        <taxon>Allohahella</taxon>
    </lineage>
</organism>
<feature type="transmembrane region" description="Helical" evidence="1">
    <location>
        <begin position="287"/>
        <end position="305"/>
    </location>
</feature>
<feature type="transmembrane region" description="Helical" evidence="1">
    <location>
        <begin position="34"/>
        <end position="53"/>
    </location>
</feature>
<feature type="transmembrane region" description="Helical" evidence="1">
    <location>
        <begin position="256"/>
        <end position="281"/>
    </location>
</feature>
<keyword evidence="1" id="KW-0472">Membrane</keyword>
<feature type="transmembrane region" description="Helical" evidence="1">
    <location>
        <begin position="224"/>
        <end position="244"/>
    </location>
</feature>
<evidence type="ECO:0000259" key="3">
    <source>
        <dbReference type="Pfam" id="PF19040"/>
    </source>
</evidence>
<dbReference type="Pfam" id="PF01757">
    <property type="entry name" value="Acyl_transf_3"/>
    <property type="match status" value="1"/>
</dbReference>
<sequence>MISGFLITRLIYAEIERTGTFRFDKFYLRRVKRLLPALLVVLLATTLVATVILSPLHLERFGSSLAAAVLSISNFFFLAEADYFDSATRLKPLLHTWSLSVEEQFYLIWPLTLLLLLRYIKVRWIPWLLVGAGGVSLYLNFKFADGNVSLLSTHAPWLANYLANGKGTIFYLLPFRVFEFIIGALTVWFMHVQPKRQLVSDVLMLVGLGLIGYSIFFFHEDILFPAHSALLPCLGTALVIHSGGNSRLVGMLQNPLMVWIGLISYSLYLVHWPVTVFWRYLMISGEFSLIDQFGIVALSFALAYATYRWVETPARNGKLALTAPRWVVATVAITGFNVALGMHMQVTEGWNWRVDNPVAVVIEGDGSDFSREHYGGYGFPYYGAVAEAEQDPEGADIVLIGDSHGRHYAEGIYRELAEPFGRSMFIASGTSCLHLPGFTRNSVGQDWNRLCPSAFKKAMSYINSAEKPPLVIVSHAWLYQLEMADKLDQYGKPLHQRIDGETLFQGILELKAQIAPSQLVVIGNVPSTNGVDLFDVLFRPNLPALTGRDYDSFTRTGIDQGELKKNRVFNRQLRQLAEDSGAFVFVDPFDALCQKQACENLDPERHLIYSDQAHLSQDGSRHVISRLRSSFLRQPPLA</sequence>
<dbReference type="Pfam" id="PF19040">
    <property type="entry name" value="SGNH"/>
    <property type="match status" value="1"/>
</dbReference>
<feature type="transmembrane region" description="Helical" evidence="1">
    <location>
        <begin position="169"/>
        <end position="190"/>
    </location>
</feature>
<feature type="domain" description="SGNH" evidence="3">
    <location>
        <begin position="393"/>
        <end position="627"/>
    </location>
</feature>
<dbReference type="RefSeq" id="WP_344807730.1">
    <property type="nucleotide sequence ID" value="NZ_BAABBO010000012.1"/>
</dbReference>
<dbReference type="Proteomes" id="UP001501337">
    <property type="component" value="Unassembled WGS sequence"/>
</dbReference>
<gene>
    <name evidence="4" type="ORF">GCM10022278_29650</name>
</gene>
<protein>
    <submittedName>
        <fullName evidence="4">Acyltransferase family protein</fullName>
    </submittedName>
</protein>
<dbReference type="PANTHER" id="PTHR23028:SF53">
    <property type="entry name" value="ACYL_TRANSF_3 DOMAIN-CONTAINING PROTEIN"/>
    <property type="match status" value="1"/>
</dbReference>
<accession>A0ABP7PRZ6</accession>
<evidence type="ECO:0000256" key="1">
    <source>
        <dbReference type="SAM" id="Phobius"/>
    </source>
</evidence>
<feature type="transmembrane region" description="Helical" evidence="1">
    <location>
        <begin position="326"/>
        <end position="344"/>
    </location>
</feature>
<evidence type="ECO:0000259" key="2">
    <source>
        <dbReference type="Pfam" id="PF01757"/>
    </source>
</evidence>
<dbReference type="InterPro" id="IPR043968">
    <property type="entry name" value="SGNH"/>
</dbReference>
<reference evidence="5" key="1">
    <citation type="journal article" date="2019" name="Int. J. Syst. Evol. Microbiol.">
        <title>The Global Catalogue of Microorganisms (GCM) 10K type strain sequencing project: providing services to taxonomists for standard genome sequencing and annotation.</title>
        <authorList>
            <consortium name="The Broad Institute Genomics Platform"/>
            <consortium name="The Broad Institute Genome Sequencing Center for Infectious Disease"/>
            <person name="Wu L."/>
            <person name="Ma J."/>
        </authorList>
    </citation>
    <scope>NUCLEOTIDE SEQUENCE [LARGE SCALE GENOMIC DNA]</scope>
    <source>
        <strain evidence="5">JCM 17555</strain>
    </source>
</reference>
<feature type="transmembrane region" description="Helical" evidence="1">
    <location>
        <begin position="127"/>
        <end position="144"/>
    </location>
</feature>
<keyword evidence="4" id="KW-0012">Acyltransferase</keyword>
<evidence type="ECO:0000313" key="5">
    <source>
        <dbReference type="Proteomes" id="UP001501337"/>
    </source>
</evidence>
<name>A0ABP7PRZ6_9GAMM</name>
<keyword evidence="5" id="KW-1185">Reference proteome</keyword>
<dbReference type="InterPro" id="IPR002656">
    <property type="entry name" value="Acyl_transf_3_dom"/>
</dbReference>
<dbReference type="EMBL" id="BAABBO010000012">
    <property type="protein sequence ID" value="GAA3970043.1"/>
    <property type="molecule type" value="Genomic_DNA"/>
</dbReference>
<proteinExistence type="predicted"/>
<feature type="transmembrane region" description="Helical" evidence="1">
    <location>
        <begin position="65"/>
        <end position="84"/>
    </location>
</feature>
<evidence type="ECO:0000313" key="4">
    <source>
        <dbReference type="EMBL" id="GAA3970043.1"/>
    </source>
</evidence>
<dbReference type="GO" id="GO:0016746">
    <property type="term" value="F:acyltransferase activity"/>
    <property type="evidence" value="ECO:0007669"/>
    <property type="project" value="UniProtKB-KW"/>
</dbReference>